<feature type="disulfide bond" evidence="1">
    <location>
        <begin position="45"/>
        <end position="58"/>
    </location>
</feature>
<reference evidence="6" key="1">
    <citation type="journal article" date="2010" name="Science">
        <title>The genome of the Western clawed frog Xenopus tropicalis.</title>
        <authorList>
            <person name="Hellsten U."/>
            <person name="Harland R.M."/>
            <person name="Gilchrist M.J."/>
            <person name="Hendrix D."/>
            <person name="Jurka J."/>
            <person name="Kapitonov V."/>
            <person name="Ovcharenko I."/>
            <person name="Putnam N.H."/>
            <person name="Shu S."/>
            <person name="Taher L."/>
            <person name="Blitz I.L."/>
            <person name="Blumberg B."/>
            <person name="Dichmann D.S."/>
            <person name="Dubchak I."/>
            <person name="Amaya E."/>
            <person name="Detter J.C."/>
            <person name="Fletcher R."/>
            <person name="Gerhard D.S."/>
            <person name="Goodstein D."/>
            <person name="Graves T."/>
            <person name="Grigoriev I.V."/>
            <person name="Grimwood J."/>
            <person name="Kawashima T."/>
            <person name="Lindquist E."/>
            <person name="Lucas S.M."/>
            <person name="Mead P.E."/>
            <person name="Mitros T."/>
            <person name="Ogino H."/>
            <person name="Ohta Y."/>
            <person name="Poliakov A.V."/>
            <person name="Pollet N."/>
            <person name="Robert J."/>
            <person name="Salamov A."/>
            <person name="Sater A.K."/>
            <person name="Schmutz J."/>
            <person name="Terry A."/>
            <person name="Vize P.D."/>
            <person name="Warren W.C."/>
            <person name="Wells D."/>
            <person name="Wills A."/>
            <person name="Wilson R.K."/>
            <person name="Zimmerman L.B."/>
            <person name="Zorn A.M."/>
            <person name="Grainger R."/>
            <person name="Grammer T."/>
            <person name="Khokha M.K."/>
            <person name="Richardson P.M."/>
            <person name="Rokhsar D.S."/>
        </authorList>
    </citation>
    <scope>NUCLEOTIDE SEQUENCE [LARGE SCALE GENOMIC DNA]</scope>
    <source>
        <strain evidence="6">Nigerian</strain>
    </source>
</reference>
<gene>
    <name evidence="6 8 9" type="primary">ltbr</name>
</gene>
<dbReference type="Pfam" id="PF00020">
    <property type="entry name" value="TNFR_c6"/>
    <property type="match status" value="2"/>
</dbReference>
<dbReference type="AlphaFoldDB" id="A0A803JDB6"/>
<dbReference type="Xenbase" id="XB-GENE-22201465">
    <property type="gene designation" value="ltbr"/>
</dbReference>
<organism evidence="6">
    <name type="scientific">Xenopus tropicalis</name>
    <name type="common">Western clawed frog</name>
    <name type="synonym">Silurana tropicalis</name>
    <dbReference type="NCBI Taxonomy" id="8364"/>
    <lineage>
        <taxon>Eukaryota</taxon>
        <taxon>Metazoa</taxon>
        <taxon>Chordata</taxon>
        <taxon>Craniata</taxon>
        <taxon>Vertebrata</taxon>
        <taxon>Euteleostomi</taxon>
        <taxon>Amphibia</taxon>
        <taxon>Batrachia</taxon>
        <taxon>Anura</taxon>
        <taxon>Pipoidea</taxon>
        <taxon>Pipidae</taxon>
        <taxon>Xenopodinae</taxon>
        <taxon>Xenopus</taxon>
        <taxon>Silurana</taxon>
    </lineage>
</organism>
<keyword evidence="3" id="KW-1133">Transmembrane helix</keyword>
<accession>A0A803JDB6</accession>
<feature type="disulfide bond" evidence="1">
    <location>
        <begin position="48"/>
        <end position="66"/>
    </location>
</feature>
<dbReference type="GO" id="GO:0043123">
    <property type="term" value="P:positive regulation of canonical NF-kappaB signal transduction"/>
    <property type="evidence" value="ECO:0007669"/>
    <property type="project" value="InterPro"/>
</dbReference>
<sequence>MKVGPVPWLFLLLLGSLWRDAQQAPKNEKDCGEHEYFNFKHKKCCSKCPPGTYASSQCNAKSNTTCTPCRSDFYTEQWNYADRCRMCFPCPKEDTRLVATVNCSATTATVCECQYGFVCEVNNALGKCMNCKRVATPPPTMEPSTDQGKNDGTNENEDNGAPLSIIIPVAIGLILFACIILLLFPNTRVLKRIVRAMGTKKDNKSSSLVDAKTEQGVTQDQEKLLPSPSSYATIVERNKGQPYGNNCPTQDATGPIQVQDDNLPFPIKETQTPETEEP</sequence>
<feature type="compositionally biased region" description="Polar residues" evidence="2">
    <location>
        <begin position="269"/>
        <end position="278"/>
    </location>
</feature>
<feature type="repeat" description="TNFR-Cys" evidence="1">
    <location>
        <begin position="68"/>
        <end position="111"/>
    </location>
</feature>
<feature type="signal peptide" evidence="4">
    <location>
        <begin position="1"/>
        <end position="23"/>
    </location>
</feature>
<dbReference type="SUPFAM" id="SSF57586">
    <property type="entry name" value="TNF receptor-like"/>
    <property type="match status" value="2"/>
</dbReference>
<keyword evidence="3" id="KW-0812">Transmembrane</keyword>
<keyword evidence="1" id="KW-1015">Disulfide bond</keyword>
<dbReference type="InterPro" id="IPR017349">
    <property type="entry name" value="TNFR_3_LTBR"/>
</dbReference>
<dbReference type="PROSITE" id="PS00652">
    <property type="entry name" value="TNFR_NGFR_1"/>
    <property type="match status" value="1"/>
</dbReference>
<dbReference type="PANTHER" id="PTHR47607">
    <property type="entry name" value="TUMOR NECROSIS FACTOR RECEPTOR SUBFAMILY MEMBER 3"/>
    <property type="match status" value="1"/>
</dbReference>
<name>A0A803JDB6_XENTR</name>
<comment type="caution">
    <text evidence="1">Lacks conserved residue(s) required for the propagation of feature annotation.</text>
</comment>
<dbReference type="Gene3D" id="2.10.50.10">
    <property type="entry name" value="Tumor Necrosis Factor Receptor, subunit A, domain 2"/>
    <property type="match status" value="1"/>
</dbReference>
<evidence type="ECO:0000313" key="9">
    <source>
        <dbReference type="Xenbase" id="XB-GENE-22201465"/>
    </source>
</evidence>
<evidence type="ECO:0000313" key="7">
    <source>
        <dbReference type="Proteomes" id="UP000008143"/>
    </source>
</evidence>
<dbReference type="CTD" id="4055"/>
<evidence type="ECO:0000313" key="8">
    <source>
        <dbReference type="RefSeq" id="XP_031761843.1"/>
    </source>
</evidence>
<dbReference type="GeneID" id="100492685"/>
<evidence type="ECO:0000256" key="3">
    <source>
        <dbReference type="SAM" id="Phobius"/>
    </source>
</evidence>
<keyword evidence="3" id="KW-0472">Membrane</keyword>
<evidence type="ECO:0000259" key="5">
    <source>
        <dbReference type="PROSITE" id="PS50050"/>
    </source>
</evidence>
<dbReference type="Proteomes" id="UP000008143">
    <property type="component" value="Chromosome 7"/>
</dbReference>
<evidence type="ECO:0000256" key="2">
    <source>
        <dbReference type="SAM" id="MobiDB-lite"/>
    </source>
</evidence>
<reference evidence="6" key="2">
    <citation type="submission" date="2021-03" db="UniProtKB">
        <authorList>
            <consortium name="Ensembl"/>
        </authorList>
    </citation>
    <scope>IDENTIFICATION</scope>
</reference>
<reference evidence="8" key="3">
    <citation type="submission" date="2025-04" db="UniProtKB">
        <authorList>
            <consortium name="RefSeq"/>
        </authorList>
    </citation>
    <scope>IDENTIFICATION</scope>
    <source>
        <strain evidence="8">Nigerian</strain>
        <tissue evidence="8">Liver and blood</tissue>
    </source>
</reference>
<evidence type="ECO:0000256" key="1">
    <source>
        <dbReference type="PROSITE-ProRule" id="PRU00206"/>
    </source>
</evidence>
<feature type="repeat" description="TNFR-Cys" evidence="1">
    <location>
        <begin position="30"/>
        <end position="66"/>
    </location>
</feature>
<feature type="transmembrane region" description="Helical" evidence="3">
    <location>
        <begin position="163"/>
        <end position="184"/>
    </location>
</feature>
<dbReference type="Ensembl" id="ENSXETT00000116906">
    <property type="protein sequence ID" value="ENSXETP00000105881"/>
    <property type="gene ID" value="ENSXETG00000044559"/>
</dbReference>
<dbReference type="GO" id="GO:0048534">
    <property type="term" value="P:hematopoietic or lymphoid organ development"/>
    <property type="evidence" value="ECO:0007669"/>
    <property type="project" value="InterPro"/>
</dbReference>
<dbReference type="PROSITE" id="PS50050">
    <property type="entry name" value="TNFR_NGFR_2"/>
    <property type="match status" value="2"/>
</dbReference>
<evidence type="ECO:0000313" key="6">
    <source>
        <dbReference type="Ensembl" id="ENSXETP00000105881"/>
    </source>
</evidence>
<dbReference type="OMA" id="NCGEHEY"/>
<keyword evidence="8" id="KW-0675">Receptor</keyword>
<dbReference type="GO" id="GO:0006955">
    <property type="term" value="P:immune response"/>
    <property type="evidence" value="ECO:0007669"/>
    <property type="project" value="InterPro"/>
</dbReference>
<feature type="region of interest" description="Disordered" evidence="2">
    <location>
        <begin position="201"/>
        <end position="278"/>
    </location>
</feature>
<feature type="domain" description="TNFR-Cys" evidence="5">
    <location>
        <begin position="30"/>
        <end position="66"/>
    </location>
</feature>
<dbReference type="PANTHER" id="PTHR47607:SF1">
    <property type="entry name" value="TUMOR NECROSIS FACTOR RECEPTOR SUPERFAMILY MEMBER 3"/>
    <property type="match status" value="1"/>
</dbReference>
<keyword evidence="4" id="KW-0732">Signal</keyword>
<dbReference type="KEGG" id="xtr:100492685"/>
<proteinExistence type="predicted"/>
<dbReference type="InterPro" id="IPR001368">
    <property type="entry name" value="TNFR/NGFR_Cys_rich_reg"/>
</dbReference>
<dbReference type="OrthoDB" id="10031141at2759"/>
<feature type="chain" id="PRO_5044662835" evidence="4">
    <location>
        <begin position="24"/>
        <end position="278"/>
    </location>
</feature>
<feature type="compositionally biased region" description="Polar residues" evidence="2">
    <location>
        <begin position="243"/>
        <end position="252"/>
    </location>
</feature>
<feature type="disulfide bond" evidence="1">
    <location>
        <begin position="69"/>
        <end position="84"/>
    </location>
</feature>
<feature type="domain" description="TNFR-Cys" evidence="5">
    <location>
        <begin position="68"/>
        <end position="111"/>
    </location>
</feature>
<dbReference type="RefSeq" id="XP_031761843.1">
    <property type="nucleotide sequence ID" value="XM_031905983.1"/>
</dbReference>
<keyword evidence="7" id="KW-1185">Reference proteome</keyword>
<dbReference type="SMART" id="SM00208">
    <property type="entry name" value="TNFR"/>
    <property type="match status" value="2"/>
</dbReference>
<evidence type="ECO:0000256" key="4">
    <source>
        <dbReference type="SAM" id="SignalP"/>
    </source>
</evidence>
<protein>
    <submittedName>
        <fullName evidence="6">Lymphotoxin beta receptor</fullName>
    </submittedName>
    <submittedName>
        <fullName evidence="8">Tumor necrosis factor receptor superfamily member 3 isoform X1</fullName>
    </submittedName>
</protein>